<dbReference type="OrthoDB" id="602706at2759"/>
<keyword evidence="3" id="KW-1185">Reference proteome</keyword>
<protein>
    <submittedName>
        <fullName evidence="2">Uncharacterized protein</fullName>
    </submittedName>
</protein>
<evidence type="ECO:0000256" key="1">
    <source>
        <dbReference type="SAM" id="MobiDB-lite"/>
    </source>
</evidence>
<name>A0A7J7MU10_9MAGN</name>
<comment type="caution">
    <text evidence="2">The sequence shown here is derived from an EMBL/GenBank/DDBJ whole genome shotgun (WGS) entry which is preliminary data.</text>
</comment>
<proteinExistence type="predicted"/>
<evidence type="ECO:0000313" key="2">
    <source>
        <dbReference type="EMBL" id="KAF6158324.1"/>
    </source>
</evidence>
<sequence>MRRILVSSDIHLVTCIDAHENTNIKKSPIMERVLTAKVESMIGGLRNFDSRNGTSPSTSANSENLSASHGTTKFQEEEVLLPKEQTSSVINNRLKALFQIQPRNLHLVMIQYKRQFQIYRTMFVPQAQKYEIIKEHRTLIMNLTLTWKTKLTFP</sequence>
<organism evidence="2 3">
    <name type="scientific">Kingdonia uniflora</name>
    <dbReference type="NCBI Taxonomy" id="39325"/>
    <lineage>
        <taxon>Eukaryota</taxon>
        <taxon>Viridiplantae</taxon>
        <taxon>Streptophyta</taxon>
        <taxon>Embryophyta</taxon>
        <taxon>Tracheophyta</taxon>
        <taxon>Spermatophyta</taxon>
        <taxon>Magnoliopsida</taxon>
        <taxon>Ranunculales</taxon>
        <taxon>Circaeasteraceae</taxon>
        <taxon>Kingdonia</taxon>
    </lineage>
</organism>
<reference evidence="2 3" key="1">
    <citation type="journal article" date="2020" name="IScience">
        <title>Genome Sequencing of the Endangered Kingdonia uniflora (Circaeasteraceae, Ranunculales) Reveals Potential Mechanisms of Evolutionary Specialization.</title>
        <authorList>
            <person name="Sun Y."/>
            <person name="Deng T."/>
            <person name="Zhang A."/>
            <person name="Moore M.J."/>
            <person name="Landis J.B."/>
            <person name="Lin N."/>
            <person name="Zhang H."/>
            <person name="Zhang X."/>
            <person name="Huang J."/>
            <person name="Zhang X."/>
            <person name="Sun H."/>
            <person name="Wang H."/>
        </authorList>
    </citation>
    <scope>NUCLEOTIDE SEQUENCE [LARGE SCALE GENOMIC DNA]</scope>
    <source>
        <strain evidence="2">TB1705</strain>
        <tissue evidence="2">Leaf</tissue>
    </source>
</reference>
<gene>
    <name evidence="2" type="ORF">GIB67_022404</name>
</gene>
<accession>A0A7J7MU10</accession>
<dbReference type="Proteomes" id="UP000541444">
    <property type="component" value="Unassembled WGS sequence"/>
</dbReference>
<feature type="compositionally biased region" description="Polar residues" evidence="1">
    <location>
        <begin position="50"/>
        <end position="69"/>
    </location>
</feature>
<dbReference type="EMBL" id="JACGCM010001226">
    <property type="protein sequence ID" value="KAF6158324.1"/>
    <property type="molecule type" value="Genomic_DNA"/>
</dbReference>
<feature type="region of interest" description="Disordered" evidence="1">
    <location>
        <begin position="47"/>
        <end position="69"/>
    </location>
</feature>
<evidence type="ECO:0000313" key="3">
    <source>
        <dbReference type="Proteomes" id="UP000541444"/>
    </source>
</evidence>
<dbReference type="AlphaFoldDB" id="A0A7J7MU10"/>